<dbReference type="PATRIC" id="fig|1469144.10.peg.1200"/>
<dbReference type="PANTHER" id="PTHR30388">
    <property type="entry name" value="ALDEHYDE OXIDOREDUCTASE MOLYBDENUM COFACTOR ASSEMBLY PROTEIN"/>
    <property type="match status" value="1"/>
</dbReference>
<comment type="caution">
    <text evidence="3">The sequence shown here is derived from an EMBL/GenBank/DDBJ whole genome shotgun (WGS) entry which is preliminary data.</text>
</comment>
<name>A0A132MNJ8_9ACTN</name>
<organism evidence="3 4">
    <name type="scientific">Carbonactinospora thermoautotrophica</name>
    <dbReference type="NCBI Taxonomy" id="1469144"/>
    <lineage>
        <taxon>Bacteria</taxon>
        <taxon>Bacillati</taxon>
        <taxon>Actinomycetota</taxon>
        <taxon>Actinomycetes</taxon>
        <taxon>Kitasatosporales</taxon>
        <taxon>Carbonactinosporaceae</taxon>
        <taxon>Carbonactinospora</taxon>
    </lineage>
</organism>
<dbReference type="Pfam" id="PF13478">
    <property type="entry name" value="XdhC_C"/>
    <property type="match status" value="1"/>
</dbReference>
<feature type="domain" description="XdhC Rossmann" evidence="2">
    <location>
        <begin position="201"/>
        <end position="345"/>
    </location>
</feature>
<evidence type="ECO:0008006" key="5">
    <source>
        <dbReference type="Google" id="ProtNLM"/>
    </source>
</evidence>
<dbReference type="Pfam" id="PF02625">
    <property type="entry name" value="XdhC_CoxI"/>
    <property type="match status" value="2"/>
</dbReference>
<dbReference type="OrthoDB" id="9815497at2"/>
<dbReference type="AlphaFoldDB" id="A0A132MNJ8"/>
<evidence type="ECO:0000313" key="3">
    <source>
        <dbReference type="EMBL" id="KWW99444.1"/>
    </source>
</evidence>
<sequence length="368" mass="39230">MKEILDDLTRWHTQGKRVALARVVDVEGSGPRLPGAAMAVNEDGEVTGSVSGGCVEGAVVTEALDILSSGDRKVLTFGYSDDDAFAVGLTCGGTIHLYVEPLDWWELYDEVRQLLVSEEPTALATVINGPNTGAKLLVRADSAVAPIGTLGDPDLDRVVVRDARGELAAGRTGIRHYGEHGEARENTVSVFIESFVSPPRMLIFGAVDFTAALARVAKVLGYHVTVCDARPVFATRKRFPMADEVVADWPHRLLEKVGPTLGPRDAVCVLTHDTKFDVPAIITALGTDVGYLGAMGSRRTHAKRVERLREEGVDDAGIARIRAPIGLDLGAQTPEETAIAICAEIIATRAGRTGVVGPLRDGSGRIHT</sequence>
<gene>
    <name evidence="3" type="ORF">LI90_1079</name>
</gene>
<dbReference type="PANTHER" id="PTHR30388:SF4">
    <property type="entry name" value="MOLYBDENUM COFACTOR INSERTION CHAPERONE PAOD"/>
    <property type="match status" value="1"/>
</dbReference>
<dbReference type="InterPro" id="IPR027051">
    <property type="entry name" value="XdhC_Rossmann_dom"/>
</dbReference>
<dbReference type="InterPro" id="IPR052698">
    <property type="entry name" value="MoCofactor_Util/Proc"/>
</dbReference>
<proteinExistence type="predicted"/>
<accession>A0A132MNJ8</accession>
<protein>
    <recommendedName>
        <fullName evidence="5">XshC-Cox1 family protein</fullName>
    </recommendedName>
</protein>
<feature type="domain" description="XdhC- CoxI" evidence="1">
    <location>
        <begin position="117"/>
        <end position="178"/>
    </location>
</feature>
<evidence type="ECO:0000259" key="1">
    <source>
        <dbReference type="Pfam" id="PF02625"/>
    </source>
</evidence>
<dbReference type="Gene3D" id="3.40.50.720">
    <property type="entry name" value="NAD(P)-binding Rossmann-like Domain"/>
    <property type="match status" value="1"/>
</dbReference>
<dbReference type="EMBL" id="LAXD01000001">
    <property type="protein sequence ID" value="KWW99444.1"/>
    <property type="molecule type" value="Genomic_DNA"/>
</dbReference>
<evidence type="ECO:0000259" key="2">
    <source>
        <dbReference type="Pfam" id="PF13478"/>
    </source>
</evidence>
<reference evidence="4" key="1">
    <citation type="submission" date="2015-04" db="EMBL/GenBank/DDBJ databases">
        <title>Physiological reanalysis, assessment of diazotrophy, and genome sequences of multiple isolates of Streptomyces thermoautotrophicus.</title>
        <authorList>
            <person name="MacKellar D.C."/>
            <person name="Lieber L."/>
            <person name="Norman J."/>
            <person name="Bolger A."/>
            <person name="Tobin C."/>
            <person name="Murray J.W."/>
            <person name="Chang R."/>
            <person name="Ford T."/>
            <person name="Nguyen P.Q."/>
            <person name="Woodward J."/>
            <person name="Permingeat H."/>
            <person name="Joshi N.S."/>
            <person name="Silver P.A."/>
            <person name="Usadel B."/>
            <person name="Rutherford A.W."/>
            <person name="Friesen M."/>
            <person name="Prell J."/>
        </authorList>
    </citation>
    <scope>NUCLEOTIDE SEQUENCE [LARGE SCALE GENOMIC DNA]</scope>
    <source>
        <strain evidence="4">H1</strain>
    </source>
</reference>
<feature type="domain" description="XdhC- CoxI" evidence="1">
    <location>
        <begin position="11"/>
        <end position="78"/>
    </location>
</feature>
<evidence type="ECO:0000313" key="4">
    <source>
        <dbReference type="Proteomes" id="UP000070188"/>
    </source>
</evidence>
<dbReference type="RefSeq" id="WP_066884890.1">
    <property type="nucleotide sequence ID" value="NZ_LAXD01000001.1"/>
</dbReference>
<dbReference type="InterPro" id="IPR003777">
    <property type="entry name" value="XdhC_CoxI"/>
</dbReference>
<dbReference type="Proteomes" id="UP000070188">
    <property type="component" value="Unassembled WGS sequence"/>
</dbReference>
<keyword evidence="4" id="KW-1185">Reference proteome</keyword>
<dbReference type="STRING" id="1469144.LI90_1079"/>